<sequence length="425" mass="46402">MPSPLSLASPEAAGMSKSALERIDRHLRERYIEAGRFPGTQLMVYRRGQLVHNSSMGLADIERKVAVKDDTIYRIYSMTKPVTSIAFMMLVEEGRVALDEPVHKYIPEWKNLGVFQAGIWPAFLTRPPSRPMQIIDLMRHTSGLTYGFQQRGNVDAAYRDLKIGEVEKAGTLQSLVADLAKIPLEFSPGEAWNYSVSTDVIGYLIGLISGKPFETFLQERIFAPLGMKDTGFFVPAEKDRRLAACYSASPQGAMTFHATDRKGGLTLQDDPATSSFLSPPSFISGGGGLCSTSADYLAFCRALLNGGELDGVRLVGPKTLQLMTSNHLPGGKTLPELSRSLFSEATYHGIGFGLGFSVTLDPARTLIPGSAGEYAWGGAATTSFWIDPVEELIAIFMTQVLPSTATPIRRELRTMIYSAINDSNL</sequence>
<keyword evidence="3" id="KW-1185">Reference proteome</keyword>
<dbReference type="PANTHER" id="PTHR43283">
    <property type="entry name" value="BETA-LACTAMASE-RELATED"/>
    <property type="match status" value="1"/>
</dbReference>
<name>A0A1M7SZN5_9BRAD</name>
<protein>
    <submittedName>
        <fullName evidence="2">CubicO group peptidase, beta-lactamase class C family</fullName>
    </submittedName>
</protein>
<dbReference type="Gene3D" id="3.40.710.10">
    <property type="entry name" value="DD-peptidase/beta-lactamase superfamily"/>
    <property type="match status" value="1"/>
</dbReference>
<dbReference type="Pfam" id="PF00144">
    <property type="entry name" value="Beta-lactamase"/>
    <property type="match status" value="1"/>
</dbReference>
<feature type="domain" description="Beta-lactamase-related" evidence="1">
    <location>
        <begin position="30"/>
        <end position="405"/>
    </location>
</feature>
<reference evidence="3" key="1">
    <citation type="submission" date="2016-11" db="EMBL/GenBank/DDBJ databases">
        <authorList>
            <person name="Varghese N."/>
            <person name="Submissions S."/>
        </authorList>
    </citation>
    <scope>NUCLEOTIDE SEQUENCE [LARGE SCALE GENOMIC DNA]</scope>
    <source>
        <strain evidence="3">GAS401</strain>
    </source>
</reference>
<proteinExistence type="predicted"/>
<dbReference type="InterPro" id="IPR012338">
    <property type="entry name" value="Beta-lactam/transpept-like"/>
</dbReference>
<gene>
    <name evidence="2" type="ORF">SAMN05444170_0501</name>
</gene>
<organism evidence="2 3">
    <name type="scientific">Bradyrhizobium erythrophlei</name>
    <dbReference type="NCBI Taxonomy" id="1437360"/>
    <lineage>
        <taxon>Bacteria</taxon>
        <taxon>Pseudomonadati</taxon>
        <taxon>Pseudomonadota</taxon>
        <taxon>Alphaproteobacteria</taxon>
        <taxon>Hyphomicrobiales</taxon>
        <taxon>Nitrobacteraceae</taxon>
        <taxon>Bradyrhizobium</taxon>
    </lineage>
</organism>
<dbReference type="RefSeq" id="WP_072816547.1">
    <property type="nucleotide sequence ID" value="NZ_LT670849.1"/>
</dbReference>
<dbReference type="AlphaFoldDB" id="A0A1M7SZN5"/>
<dbReference type="Proteomes" id="UP000184096">
    <property type="component" value="Chromosome I"/>
</dbReference>
<dbReference type="OrthoDB" id="9808046at2"/>
<dbReference type="EMBL" id="LT670849">
    <property type="protein sequence ID" value="SHN63918.1"/>
    <property type="molecule type" value="Genomic_DNA"/>
</dbReference>
<dbReference type="PANTHER" id="PTHR43283:SF3">
    <property type="entry name" value="BETA-LACTAMASE FAMILY PROTEIN (AFU_ORTHOLOGUE AFUA_5G07500)"/>
    <property type="match status" value="1"/>
</dbReference>
<dbReference type="InterPro" id="IPR050789">
    <property type="entry name" value="Diverse_Enzym_Activities"/>
</dbReference>
<evidence type="ECO:0000313" key="3">
    <source>
        <dbReference type="Proteomes" id="UP000184096"/>
    </source>
</evidence>
<dbReference type="SUPFAM" id="SSF56601">
    <property type="entry name" value="beta-lactamase/transpeptidase-like"/>
    <property type="match status" value="1"/>
</dbReference>
<accession>A0A1M7SZN5</accession>
<evidence type="ECO:0000259" key="1">
    <source>
        <dbReference type="Pfam" id="PF00144"/>
    </source>
</evidence>
<evidence type="ECO:0000313" key="2">
    <source>
        <dbReference type="EMBL" id="SHN63918.1"/>
    </source>
</evidence>
<dbReference type="InterPro" id="IPR001466">
    <property type="entry name" value="Beta-lactam-related"/>
</dbReference>